<dbReference type="AlphaFoldDB" id="A0A4U5M5V4"/>
<evidence type="ECO:0000313" key="2">
    <source>
        <dbReference type="Proteomes" id="UP000298663"/>
    </source>
</evidence>
<name>A0A4U5M5V4_STECR</name>
<reference evidence="1 2" key="2">
    <citation type="journal article" date="2019" name="G3 (Bethesda)">
        <title>Hybrid Assembly of the Genome of the Entomopathogenic Nematode Steinernema carpocapsae Identifies the X-Chromosome.</title>
        <authorList>
            <person name="Serra L."/>
            <person name="Macchietto M."/>
            <person name="Macias-Munoz A."/>
            <person name="McGill C.J."/>
            <person name="Rodriguez I.M."/>
            <person name="Rodriguez B."/>
            <person name="Murad R."/>
            <person name="Mortazavi A."/>
        </authorList>
    </citation>
    <scope>NUCLEOTIDE SEQUENCE [LARGE SCALE GENOMIC DNA]</scope>
    <source>
        <strain evidence="1 2">ALL</strain>
    </source>
</reference>
<sequence length="110" mass="12703">MHPEVLAKDRLKSGTFLQILVCKRQKWLRPSTVLLFWALKNGVVVYFPKISFMLSSGNGPHSSSARHFLVLSEMFEIAHNTWLVCALLREFLQEKVRFLEYCELTCLSDG</sequence>
<protein>
    <submittedName>
        <fullName evidence="1">Uncharacterized protein</fullName>
    </submittedName>
</protein>
<dbReference type="EMBL" id="AZBU02000009">
    <property type="protein sequence ID" value="TKR64239.1"/>
    <property type="molecule type" value="Genomic_DNA"/>
</dbReference>
<comment type="caution">
    <text evidence="1">The sequence shown here is derived from an EMBL/GenBank/DDBJ whole genome shotgun (WGS) entry which is preliminary data.</text>
</comment>
<proteinExistence type="predicted"/>
<accession>A0A4U5M5V4</accession>
<organism evidence="1 2">
    <name type="scientific">Steinernema carpocapsae</name>
    <name type="common">Entomopathogenic nematode</name>
    <dbReference type="NCBI Taxonomy" id="34508"/>
    <lineage>
        <taxon>Eukaryota</taxon>
        <taxon>Metazoa</taxon>
        <taxon>Ecdysozoa</taxon>
        <taxon>Nematoda</taxon>
        <taxon>Chromadorea</taxon>
        <taxon>Rhabditida</taxon>
        <taxon>Tylenchina</taxon>
        <taxon>Panagrolaimomorpha</taxon>
        <taxon>Strongyloidoidea</taxon>
        <taxon>Steinernematidae</taxon>
        <taxon>Steinernema</taxon>
    </lineage>
</organism>
<reference evidence="1 2" key="1">
    <citation type="journal article" date="2015" name="Genome Biol.">
        <title>Comparative genomics of Steinernema reveals deeply conserved gene regulatory networks.</title>
        <authorList>
            <person name="Dillman A.R."/>
            <person name="Macchietto M."/>
            <person name="Porter C.F."/>
            <person name="Rogers A."/>
            <person name="Williams B."/>
            <person name="Antoshechkin I."/>
            <person name="Lee M.M."/>
            <person name="Goodwin Z."/>
            <person name="Lu X."/>
            <person name="Lewis E.E."/>
            <person name="Goodrich-Blair H."/>
            <person name="Stock S.P."/>
            <person name="Adams B.J."/>
            <person name="Sternberg P.W."/>
            <person name="Mortazavi A."/>
        </authorList>
    </citation>
    <scope>NUCLEOTIDE SEQUENCE [LARGE SCALE GENOMIC DNA]</scope>
    <source>
        <strain evidence="1 2">ALL</strain>
    </source>
</reference>
<gene>
    <name evidence="1" type="ORF">L596_024809</name>
</gene>
<dbReference type="Proteomes" id="UP000298663">
    <property type="component" value="Unassembled WGS sequence"/>
</dbReference>
<keyword evidence="2" id="KW-1185">Reference proteome</keyword>
<evidence type="ECO:0000313" key="1">
    <source>
        <dbReference type="EMBL" id="TKR64239.1"/>
    </source>
</evidence>